<keyword evidence="3" id="KW-0235">DNA replication</keyword>
<dbReference type="GO" id="GO:0006281">
    <property type="term" value="P:DNA repair"/>
    <property type="evidence" value="ECO:0007669"/>
    <property type="project" value="InterPro"/>
</dbReference>
<dbReference type="CDD" id="cd00009">
    <property type="entry name" value="AAA"/>
    <property type="match status" value="1"/>
</dbReference>
<dbReference type="Pfam" id="PF08519">
    <property type="entry name" value="RFC1"/>
    <property type="match status" value="1"/>
</dbReference>
<dbReference type="InterPro" id="IPR003593">
    <property type="entry name" value="AAA+_ATPase"/>
</dbReference>
<protein>
    <recommendedName>
        <fullName evidence="2">Replication factor C subunit 1</fullName>
    </recommendedName>
</protein>
<evidence type="ECO:0000256" key="2">
    <source>
        <dbReference type="ARBA" id="ARBA00020401"/>
    </source>
</evidence>
<dbReference type="Proteomes" id="UP001334084">
    <property type="component" value="Chromosome 12"/>
</dbReference>
<dbReference type="SMART" id="SM00292">
    <property type="entry name" value="BRCT"/>
    <property type="match status" value="1"/>
</dbReference>
<dbReference type="EMBL" id="CP142737">
    <property type="protein sequence ID" value="WUR05040.1"/>
    <property type="molecule type" value="Genomic_DNA"/>
</dbReference>
<dbReference type="AlphaFoldDB" id="A0AAX4JG98"/>
<dbReference type="InterPro" id="IPR001357">
    <property type="entry name" value="BRCT_dom"/>
</dbReference>
<dbReference type="CDD" id="cd17748">
    <property type="entry name" value="BRCT_DNA_ligase_like"/>
    <property type="match status" value="1"/>
</dbReference>
<dbReference type="InterPro" id="IPR036420">
    <property type="entry name" value="BRCT_dom_sf"/>
</dbReference>
<accession>A0AAX4JG98</accession>
<keyword evidence="6" id="KW-1185">Reference proteome</keyword>
<dbReference type="GO" id="GO:0016887">
    <property type="term" value="F:ATP hydrolysis activity"/>
    <property type="evidence" value="ECO:0007669"/>
    <property type="project" value="InterPro"/>
</dbReference>
<evidence type="ECO:0000256" key="1">
    <source>
        <dbReference type="ARBA" id="ARBA00006116"/>
    </source>
</evidence>
<evidence type="ECO:0000259" key="4">
    <source>
        <dbReference type="PROSITE" id="PS50172"/>
    </source>
</evidence>
<evidence type="ECO:0000256" key="3">
    <source>
        <dbReference type="ARBA" id="ARBA00022705"/>
    </source>
</evidence>
<dbReference type="SUPFAM" id="SSF52113">
    <property type="entry name" value="BRCT domain"/>
    <property type="match status" value="1"/>
</dbReference>
<dbReference type="InterPro" id="IPR027417">
    <property type="entry name" value="P-loop_NTPase"/>
</dbReference>
<dbReference type="GeneID" id="90542887"/>
<comment type="similarity">
    <text evidence="1">Belongs to the activator 1 large subunit family.</text>
</comment>
<name>A0AAX4JG98_9MICR</name>
<dbReference type="InterPro" id="IPR003959">
    <property type="entry name" value="ATPase_AAA_core"/>
</dbReference>
<dbReference type="RefSeq" id="XP_065331185.1">
    <property type="nucleotide sequence ID" value="XM_065475113.1"/>
</dbReference>
<dbReference type="GO" id="GO:0005524">
    <property type="term" value="F:ATP binding"/>
    <property type="evidence" value="ECO:0007669"/>
    <property type="project" value="InterPro"/>
</dbReference>
<dbReference type="Gene3D" id="1.20.272.10">
    <property type="match status" value="1"/>
</dbReference>
<dbReference type="PANTHER" id="PTHR23389:SF6">
    <property type="entry name" value="REPLICATION FACTOR C SUBUNIT 1"/>
    <property type="match status" value="1"/>
</dbReference>
<dbReference type="InterPro" id="IPR013725">
    <property type="entry name" value="DNA_replication_fac_RFC1_C"/>
</dbReference>
<dbReference type="SUPFAM" id="SSF48019">
    <property type="entry name" value="post-AAA+ oligomerization domain-like"/>
    <property type="match status" value="1"/>
</dbReference>
<dbReference type="SMART" id="SM00382">
    <property type="entry name" value="AAA"/>
    <property type="match status" value="1"/>
</dbReference>
<reference evidence="5" key="1">
    <citation type="journal article" date="2024" name="BMC Genomics">
        <title>Functional annotation of a divergent genome using sequence and structure-based similarity.</title>
        <authorList>
            <person name="Svedberg D."/>
            <person name="Winiger R.R."/>
            <person name="Berg A."/>
            <person name="Sharma H."/>
            <person name="Tellgren-Roth C."/>
            <person name="Debrunner-Vossbrinck B.A."/>
            <person name="Vossbrinck C.R."/>
            <person name="Barandun J."/>
        </authorList>
    </citation>
    <scope>NUCLEOTIDE SEQUENCE</scope>
    <source>
        <strain evidence="5">Illinois isolate</strain>
    </source>
</reference>
<dbReference type="KEGG" id="vnx:VNE69_12025"/>
<gene>
    <name evidence="5" type="ORF">VNE69_12025</name>
</gene>
<dbReference type="InterPro" id="IPR012178">
    <property type="entry name" value="RFC1"/>
</dbReference>
<dbReference type="InterPro" id="IPR008921">
    <property type="entry name" value="DNA_pol3_clamp-load_cplx_C"/>
</dbReference>
<dbReference type="GO" id="GO:0005634">
    <property type="term" value="C:nucleus"/>
    <property type="evidence" value="ECO:0007669"/>
    <property type="project" value="TreeGrafter"/>
</dbReference>
<evidence type="ECO:0000313" key="5">
    <source>
        <dbReference type="EMBL" id="WUR05040.1"/>
    </source>
</evidence>
<dbReference type="SUPFAM" id="SSF52540">
    <property type="entry name" value="P-loop containing nucleoside triphosphate hydrolases"/>
    <property type="match status" value="1"/>
</dbReference>
<dbReference type="Gene3D" id="1.10.8.60">
    <property type="match status" value="1"/>
</dbReference>
<dbReference type="GO" id="GO:0006271">
    <property type="term" value="P:DNA strand elongation involved in DNA replication"/>
    <property type="evidence" value="ECO:0007669"/>
    <property type="project" value="UniProtKB-ARBA"/>
</dbReference>
<organism evidence="5 6">
    <name type="scientific">Vairimorpha necatrix</name>
    <dbReference type="NCBI Taxonomy" id="6039"/>
    <lineage>
        <taxon>Eukaryota</taxon>
        <taxon>Fungi</taxon>
        <taxon>Fungi incertae sedis</taxon>
        <taxon>Microsporidia</taxon>
        <taxon>Nosematidae</taxon>
        <taxon>Vairimorpha</taxon>
    </lineage>
</organism>
<dbReference type="PROSITE" id="PS50172">
    <property type="entry name" value="BRCT"/>
    <property type="match status" value="1"/>
</dbReference>
<dbReference type="PANTHER" id="PTHR23389">
    <property type="entry name" value="CHROMOSOME TRANSMISSION FIDELITY FACTOR 18"/>
    <property type="match status" value="1"/>
</dbReference>
<dbReference type="PIRSF" id="PIRSF036578">
    <property type="entry name" value="RFC1"/>
    <property type="match status" value="1"/>
</dbReference>
<dbReference type="Gene3D" id="3.40.50.300">
    <property type="entry name" value="P-loop containing nucleotide triphosphate hydrolases"/>
    <property type="match status" value="1"/>
</dbReference>
<dbReference type="Pfam" id="PF00004">
    <property type="entry name" value="AAA"/>
    <property type="match status" value="1"/>
</dbReference>
<dbReference type="GO" id="GO:0005663">
    <property type="term" value="C:DNA replication factor C complex"/>
    <property type="evidence" value="ECO:0007669"/>
    <property type="project" value="InterPro"/>
</dbReference>
<sequence>MENFFKGKTFVFTGELTMDREYAKSKVILLGGRVTTAPSGKTDFLIVGADPGPLKLKKARELGIQIIYEKEFTKNLEEGEKAYDKSIDINEHYGGMVIEENQISSDFDETSVFDTFGENKPTKPSKFQEMWSEKYRPKKRSEIVGNQTVLSSLEDFLKGKSNYKGALLSGSPGVGKTTAVHVLCKELGLKLIEFNASDVRNKNLLLKKLKGLTNTKGISKNMKLQKKVILMDEVDGMTSDRGGLLELNTLIKNSEIPFVCICNDRNNLKIRTLANNCLDLKFRRLDARQILPRIKDILKRENKVIGDNILNEIVLVSHGDIRYILNSIQRICLNDKIKLTEALDLTKKTILKNIFDIAQECFHKKSINEKTNLYFEDYSLVPLFISENYMKMNFRNMKDFLESADSISNGDVVEKLIRGSTQEWSLAPLHGFFTVALPTRNKTLSKRIDFPGWLGQNSRYLKYKRNLKDLCLHTFRKIQTGLESFRLYESNLLFTNFISSLKKDKVKEALDLVVEYDLVKEDMINLSEIVTDGQVLYKQIKTKTKSDFTRQYNKLRRQLPYNNEEVKKAKEVNEESNEEY</sequence>
<evidence type="ECO:0000313" key="6">
    <source>
        <dbReference type="Proteomes" id="UP001334084"/>
    </source>
</evidence>
<feature type="domain" description="BRCT" evidence="4">
    <location>
        <begin position="1"/>
        <end position="89"/>
    </location>
</feature>
<proteinExistence type="inferred from homology"/>
<dbReference type="GO" id="GO:0003677">
    <property type="term" value="F:DNA binding"/>
    <property type="evidence" value="ECO:0007669"/>
    <property type="project" value="InterPro"/>
</dbReference>
<dbReference type="Gene3D" id="3.40.50.10190">
    <property type="entry name" value="BRCT domain"/>
    <property type="match status" value="1"/>
</dbReference>
<dbReference type="GO" id="GO:0003689">
    <property type="term" value="F:DNA clamp loader activity"/>
    <property type="evidence" value="ECO:0007669"/>
    <property type="project" value="InterPro"/>
</dbReference>
<dbReference type="Pfam" id="PF00533">
    <property type="entry name" value="BRCT"/>
    <property type="match status" value="1"/>
</dbReference>